<evidence type="ECO:0000313" key="1">
    <source>
        <dbReference type="EMBL" id="KAK7048868.1"/>
    </source>
</evidence>
<dbReference type="EMBL" id="JAWWNJ010000009">
    <property type="protein sequence ID" value="KAK7048868.1"/>
    <property type="molecule type" value="Genomic_DNA"/>
</dbReference>
<name>A0AAW0DCL7_9AGAR</name>
<dbReference type="AlphaFoldDB" id="A0AAW0DCL7"/>
<evidence type="ECO:0008006" key="3">
    <source>
        <dbReference type="Google" id="ProtNLM"/>
    </source>
</evidence>
<gene>
    <name evidence="1" type="ORF">R3P38DRAFT_3620268</name>
</gene>
<evidence type="ECO:0000313" key="2">
    <source>
        <dbReference type="Proteomes" id="UP001362999"/>
    </source>
</evidence>
<protein>
    <recommendedName>
        <fullName evidence="3">BTB domain-containing protein</fullName>
    </recommendedName>
</protein>
<keyword evidence="2" id="KW-1185">Reference proteome</keyword>
<comment type="caution">
    <text evidence="1">The sequence shown here is derived from an EMBL/GenBank/DDBJ whole genome shotgun (WGS) entry which is preliminary data.</text>
</comment>
<proteinExistence type="predicted"/>
<organism evidence="1 2">
    <name type="scientific">Favolaschia claudopus</name>
    <dbReference type="NCBI Taxonomy" id="2862362"/>
    <lineage>
        <taxon>Eukaryota</taxon>
        <taxon>Fungi</taxon>
        <taxon>Dikarya</taxon>
        <taxon>Basidiomycota</taxon>
        <taxon>Agaricomycotina</taxon>
        <taxon>Agaricomycetes</taxon>
        <taxon>Agaricomycetidae</taxon>
        <taxon>Agaricales</taxon>
        <taxon>Marasmiineae</taxon>
        <taxon>Mycenaceae</taxon>
        <taxon>Favolaschia</taxon>
    </lineage>
</organism>
<accession>A0AAW0DCL7</accession>
<sequence length="324" mass="35995">MEYISWDKTIQTFGDMDCSPTTKFGGHLPTPPQAHLNPEAETILSISTTFFSNAHHRAQPPDIALLSTDSVHFYVHSDVLLKASNNQFRGIIQPKFSEPVLAVPESSSVLNVLLHAIYEFSCAHYAPPFDTLVDAVEALPVYGVDVKSTIKPSTPLFNLLLSHAPLFPFQLYALAAQHDLFDLAVPTSSHLLAVPLSRLTDELAERMGAVYLKRLLFLHSGRTEALKRILGAAPHPHPPTANCDFPAQKSVGRAWALATAYLMWDIRPDLSTRTLDSALRPLGEHLACEDCKNALGKRVRNLVVEWSMVKVRFLYHRFSSSDYA</sequence>
<reference evidence="1 2" key="1">
    <citation type="journal article" date="2024" name="J Genomics">
        <title>Draft genome sequencing and assembly of Favolaschia claudopus CIRM-BRFM 2984 isolated from oak limbs.</title>
        <authorList>
            <person name="Navarro D."/>
            <person name="Drula E."/>
            <person name="Chaduli D."/>
            <person name="Cazenave R."/>
            <person name="Ahrendt S."/>
            <person name="Wang J."/>
            <person name="Lipzen A."/>
            <person name="Daum C."/>
            <person name="Barry K."/>
            <person name="Grigoriev I.V."/>
            <person name="Favel A."/>
            <person name="Rosso M.N."/>
            <person name="Martin F."/>
        </authorList>
    </citation>
    <scope>NUCLEOTIDE SEQUENCE [LARGE SCALE GENOMIC DNA]</scope>
    <source>
        <strain evidence="1 2">CIRM-BRFM 2984</strain>
    </source>
</reference>
<dbReference type="Proteomes" id="UP001362999">
    <property type="component" value="Unassembled WGS sequence"/>
</dbReference>